<dbReference type="GO" id="GO:0034247">
    <property type="term" value="P:snoRNA splicing"/>
    <property type="evidence" value="ECO:0007669"/>
    <property type="project" value="TreeGrafter"/>
</dbReference>
<organism evidence="8 10">
    <name type="scientific">Pristionchus mayeri</name>
    <dbReference type="NCBI Taxonomy" id="1317129"/>
    <lineage>
        <taxon>Eukaryota</taxon>
        <taxon>Metazoa</taxon>
        <taxon>Ecdysozoa</taxon>
        <taxon>Nematoda</taxon>
        <taxon>Chromadorea</taxon>
        <taxon>Rhabditida</taxon>
        <taxon>Rhabditina</taxon>
        <taxon>Diplogasteromorpha</taxon>
        <taxon>Diplogasteroidea</taxon>
        <taxon>Neodiplogasteridae</taxon>
        <taxon>Pristionchus</taxon>
    </lineage>
</organism>
<keyword evidence="2 4" id="KW-0863">Zinc-finger</keyword>
<keyword evidence="1 4" id="KW-0479">Metal-binding</keyword>
<evidence type="ECO:0000256" key="1">
    <source>
        <dbReference type="ARBA" id="ARBA00022723"/>
    </source>
</evidence>
<feature type="domain" description="C3H1-type" evidence="7">
    <location>
        <begin position="29"/>
        <end position="57"/>
    </location>
</feature>
<dbReference type="PANTHER" id="PTHR12930">
    <property type="entry name" value="ZINC FINGER PROTEIN 183"/>
    <property type="match status" value="1"/>
</dbReference>
<dbReference type="PROSITE" id="PS50089">
    <property type="entry name" value="ZF_RING_2"/>
    <property type="match status" value="1"/>
</dbReference>
<sequence>SSSSNRATKRSQTGPVRASKFLRQSVRMDFDPNICKDYKETGVRTFGESCKFIHDRGDYKQSWQLERDIKQGKTEQEETYEISDEEDESFPESCPICEGAFTNPVVTRCKHFFCEHCAITAFKKSKRCKVCEKNTAGVFNPAKDLIAHINGNTNKKTRTDYEEDINSDETESDENEIEEEDEGDGIEGEIVNEVDEDEEGVDNLSDDEEFDEEG</sequence>
<dbReference type="GO" id="GO:0005684">
    <property type="term" value="C:U2-type spliceosomal complex"/>
    <property type="evidence" value="ECO:0007669"/>
    <property type="project" value="TreeGrafter"/>
</dbReference>
<feature type="non-terminal residue" evidence="8">
    <location>
        <position position="214"/>
    </location>
</feature>
<name>A0AAN5CFK6_9BILA</name>
<accession>A0AAN5CFK6</accession>
<dbReference type="AlphaFoldDB" id="A0AAN5CFK6"/>
<dbReference type="PROSITE" id="PS50103">
    <property type="entry name" value="ZF_C3H1"/>
    <property type="match status" value="1"/>
</dbReference>
<keyword evidence="10" id="KW-1185">Reference proteome</keyword>
<comment type="caution">
    <text evidence="8">The sequence shown here is derived from an EMBL/GenBank/DDBJ whole genome shotgun (WGS) entry which is preliminary data.</text>
</comment>
<evidence type="ECO:0000313" key="8">
    <source>
        <dbReference type="EMBL" id="GMR40146.1"/>
    </source>
</evidence>
<feature type="compositionally biased region" description="Acidic residues" evidence="5">
    <location>
        <begin position="161"/>
        <end position="214"/>
    </location>
</feature>
<evidence type="ECO:0008006" key="11">
    <source>
        <dbReference type="Google" id="ProtNLM"/>
    </source>
</evidence>
<dbReference type="PROSITE" id="PS00518">
    <property type="entry name" value="ZF_RING_1"/>
    <property type="match status" value="1"/>
</dbReference>
<dbReference type="EMBL" id="BTRK01000003">
    <property type="protein sequence ID" value="GMR40146.1"/>
    <property type="molecule type" value="Genomic_DNA"/>
</dbReference>
<keyword evidence="3 4" id="KW-0862">Zinc</keyword>
<evidence type="ECO:0000256" key="4">
    <source>
        <dbReference type="PROSITE-ProRule" id="PRU00723"/>
    </source>
</evidence>
<evidence type="ECO:0000256" key="2">
    <source>
        <dbReference type="ARBA" id="ARBA00022771"/>
    </source>
</evidence>
<dbReference type="GO" id="GO:0008270">
    <property type="term" value="F:zinc ion binding"/>
    <property type="evidence" value="ECO:0007669"/>
    <property type="project" value="UniProtKB-KW"/>
</dbReference>
<dbReference type="InterPro" id="IPR017907">
    <property type="entry name" value="Znf_RING_CS"/>
</dbReference>
<reference evidence="10" key="1">
    <citation type="submission" date="2022-10" db="EMBL/GenBank/DDBJ databases">
        <title>Genome assembly of Pristionchus species.</title>
        <authorList>
            <person name="Yoshida K."/>
            <person name="Sommer R.J."/>
        </authorList>
    </citation>
    <scope>NUCLEOTIDE SEQUENCE [LARGE SCALE GENOMIC DNA]</scope>
    <source>
        <strain evidence="9 10">RS5460</strain>
    </source>
</reference>
<feature type="non-terminal residue" evidence="8">
    <location>
        <position position="1"/>
    </location>
</feature>
<feature type="domain" description="RING-type" evidence="6">
    <location>
        <begin position="94"/>
        <end position="132"/>
    </location>
</feature>
<evidence type="ECO:0000256" key="5">
    <source>
        <dbReference type="SAM" id="MobiDB-lite"/>
    </source>
</evidence>
<proteinExistence type="predicted"/>
<dbReference type="InterPro" id="IPR036855">
    <property type="entry name" value="Znf_CCCH_sf"/>
</dbReference>
<dbReference type="SUPFAM" id="SSF57850">
    <property type="entry name" value="RING/U-box"/>
    <property type="match status" value="1"/>
</dbReference>
<evidence type="ECO:0000256" key="3">
    <source>
        <dbReference type="ARBA" id="ARBA00022833"/>
    </source>
</evidence>
<feature type="region of interest" description="Disordered" evidence="5">
    <location>
        <begin position="156"/>
        <end position="214"/>
    </location>
</feature>
<evidence type="ECO:0000259" key="7">
    <source>
        <dbReference type="PROSITE" id="PS50103"/>
    </source>
</evidence>
<evidence type="ECO:0000259" key="6">
    <source>
        <dbReference type="PROSITE" id="PS50089"/>
    </source>
</evidence>
<evidence type="ECO:0000313" key="9">
    <source>
        <dbReference type="EMBL" id="GMR40149.1"/>
    </source>
</evidence>
<dbReference type="Gene3D" id="3.30.40.10">
    <property type="entry name" value="Zinc/RING finger domain, C3HC4 (zinc finger)"/>
    <property type="match status" value="1"/>
</dbReference>
<dbReference type="InterPro" id="IPR013083">
    <property type="entry name" value="Znf_RING/FYVE/PHD"/>
</dbReference>
<dbReference type="SMART" id="SM00184">
    <property type="entry name" value="RING"/>
    <property type="match status" value="1"/>
</dbReference>
<dbReference type="InterPro" id="IPR001841">
    <property type="entry name" value="Znf_RING"/>
</dbReference>
<feature type="zinc finger region" description="C3H1-type" evidence="4">
    <location>
        <begin position="29"/>
        <end position="57"/>
    </location>
</feature>
<reference evidence="8" key="2">
    <citation type="submission" date="2023-06" db="EMBL/GenBank/DDBJ databases">
        <title>Genome assembly of Pristionchus species.</title>
        <authorList>
            <person name="Yoshida K."/>
            <person name="Sommer R.J."/>
        </authorList>
    </citation>
    <scope>NUCLEOTIDE SEQUENCE</scope>
    <source>
        <strain evidence="8">RS5460</strain>
    </source>
</reference>
<dbReference type="Proteomes" id="UP001328107">
    <property type="component" value="Unassembled WGS sequence"/>
</dbReference>
<dbReference type="PANTHER" id="PTHR12930:SF0">
    <property type="entry name" value="RING FINGER PROTEIN 113B"/>
    <property type="match status" value="1"/>
</dbReference>
<dbReference type="EMBL" id="BTRK01000003">
    <property type="protein sequence ID" value="GMR40149.1"/>
    <property type="molecule type" value="Genomic_DNA"/>
</dbReference>
<dbReference type="Pfam" id="PF13923">
    <property type="entry name" value="zf-C3HC4_2"/>
    <property type="match status" value="1"/>
</dbReference>
<dbReference type="SUPFAM" id="SSF90229">
    <property type="entry name" value="CCCH zinc finger"/>
    <property type="match status" value="1"/>
</dbReference>
<protein>
    <recommendedName>
        <fullName evidence="11">Zinc finger protein</fullName>
    </recommendedName>
</protein>
<dbReference type="InterPro" id="IPR039971">
    <property type="entry name" value="CWC24-like"/>
</dbReference>
<gene>
    <name evidence="8" type="ORF">PMAYCL1PPCAC_10341</name>
    <name evidence="9" type="ORF">PMAYCL1PPCAC_10344</name>
</gene>
<dbReference type="CDD" id="cd16539">
    <property type="entry name" value="RING-HC_RNF113A_B"/>
    <property type="match status" value="1"/>
</dbReference>
<evidence type="ECO:0000313" key="10">
    <source>
        <dbReference type="Proteomes" id="UP001328107"/>
    </source>
</evidence>
<dbReference type="Pfam" id="PF00642">
    <property type="entry name" value="zf-CCCH"/>
    <property type="match status" value="1"/>
</dbReference>
<dbReference type="InterPro" id="IPR000571">
    <property type="entry name" value="Znf_CCCH"/>
</dbReference>